<proteinExistence type="evidence at transcript level"/>
<organism evidence="3">
    <name type="scientific">Tityus bahiensis</name>
    <name type="common">Brazilian scorpion</name>
    <dbReference type="NCBI Taxonomy" id="50343"/>
    <lineage>
        <taxon>Eukaryota</taxon>
        <taxon>Metazoa</taxon>
        <taxon>Ecdysozoa</taxon>
        <taxon>Arthropoda</taxon>
        <taxon>Chelicerata</taxon>
        <taxon>Arachnida</taxon>
        <taxon>Scorpiones</taxon>
        <taxon>Buthida</taxon>
        <taxon>Buthoidea</taxon>
        <taxon>Buthidae</taxon>
        <taxon>Tityus</taxon>
    </lineage>
</organism>
<feature type="signal peptide" evidence="1">
    <location>
        <begin position="1"/>
        <end position="22"/>
    </location>
</feature>
<reference evidence="3" key="2">
    <citation type="submission" date="2015-01" db="EMBL/GenBank/DDBJ databases">
        <authorList>
            <person name="Oliveira U.C."/>
            <person name="Junqueira-Azevedo I.L.M."/>
        </authorList>
    </citation>
    <scope>NUCLEOTIDE SEQUENCE</scope>
</reference>
<evidence type="ECO:0000259" key="2">
    <source>
        <dbReference type="Pfam" id="PF01826"/>
    </source>
</evidence>
<feature type="domain" description="TIL" evidence="2">
    <location>
        <begin position="28"/>
        <end position="86"/>
    </location>
</feature>
<name>A0A0C9S380_TITBA</name>
<dbReference type="SUPFAM" id="SSF57567">
    <property type="entry name" value="Serine protease inhibitors"/>
    <property type="match status" value="1"/>
</dbReference>
<dbReference type="Gene3D" id="2.10.25.10">
    <property type="entry name" value="Laminin"/>
    <property type="match status" value="1"/>
</dbReference>
<dbReference type="AlphaFoldDB" id="A0A0C9S380"/>
<dbReference type="InterPro" id="IPR002919">
    <property type="entry name" value="TIL_dom"/>
</dbReference>
<feature type="chain" id="PRO_5002202775" evidence="1">
    <location>
        <begin position="23"/>
        <end position="89"/>
    </location>
</feature>
<keyword evidence="1" id="KW-0732">Signal</keyword>
<dbReference type="Pfam" id="PF01826">
    <property type="entry name" value="TIL"/>
    <property type="match status" value="1"/>
</dbReference>
<sequence>MNSMFIPVILFVILMNFYENQAASVFSCGEDEEYLKCLGSCGPPNCDNILNPYPCTFLRPVCSPGCQCKGGKVYNKQGKCVLQTECFKN</sequence>
<accession>A0A0C9S380</accession>
<dbReference type="InterPro" id="IPR036084">
    <property type="entry name" value="Ser_inhib-like_sf"/>
</dbReference>
<protein>
    <submittedName>
        <fullName evidence="3">TSA: Tityus bahiensis Tbah02514 mRNA sequence</fullName>
    </submittedName>
</protein>
<evidence type="ECO:0000313" key="3">
    <source>
        <dbReference type="EMBL" id="JAG85158.1"/>
    </source>
</evidence>
<dbReference type="CDD" id="cd19941">
    <property type="entry name" value="TIL"/>
    <property type="match status" value="1"/>
</dbReference>
<evidence type="ECO:0000256" key="1">
    <source>
        <dbReference type="SAM" id="SignalP"/>
    </source>
</evidence>
<reference evidence="3" key="1">
    <citation type="journal article" date="2015" name="Toxicon">
        <title>The transcriptome recipe for the venom cocktail of Tityus bahiensis scorpion.</title>
        <authorList>
            <person name="de Oliveira U.C."/>
            <person name="Candido D.M."/>
            <person name="Coronado Dorce V.A."/>
            <person name="Junqueira-de-Azevedo Ide L."/>
        </authorList>
    </citation>
    <scope>NUCLEOTIDE SEQUENCE</scope>
</reference>
<dbReference type="EMBL" id="GBXR01000068">
    <property type="protein sequence ID" value="JAG85158.1"/>
    <property type="molecule type" value="mRNA"/>
</dbReference>